<dbReference type="PANTHER" id="PTHR43861">
    <property type="entry name" value="TRANS-ACONITATE 2-METHYLTRANSFERASE-RELATED"/>
    <property type="match status" value="1"/>
</dbReference>
<dbReference type="GO" id="GO:0032259">
    <property type="term" value="P:methylation"/>
    <property type="evidence" value="ECO:0007669"/>
    <property type="project" value="UniProtKB-KW"/>
</dbReference>
<evidence type="ECO:0000259" key="1">
    <source>
        <dbReference type="Pfam" id="PF08421"/>
    </source>
</evidence>
<dbReference type="Gene3D" id="6.20.50.110">
    <property type="entry name" value="Methyltransferase, zinc-binding domain"/>
    <property type="match status" value="1"/>
</dbReference>
<dbReference type="EMBL" id="AP027079">
    <property type="protein sequence ID" value="BDU70720.1"/>
    <property type="molecule type" value="Genomic_DNA"/>
</dbReference>
<organism evidence="3 4">
    <name type="scientific">Geothrix oryzae</name>
    <dbReference type="NCBI Taxonomy" id="2927975"/>
    <lineage>
        <taxon>Bacteria</taxon>
        <taxon>Pseudomonadati</taxon>
        <taxon>Acidobacteriota</taxon>
        <taxon>Holophagae</taxon>
        <taxon>Holophagales</taxon>
        <taxon>Holophagaceae</taxon>
        <taxon>Geothrix</taxon>
    </lineage>
</organism>
<dbReference type="Pfam" id="PF08421">
    <property type="entry name" value="Methyltransf_13"/>
    <property type="match status" value="1"/>
</dbReference>
<feature type="domain" description="C-methyltransferase" evidence="2">
    <location>
        <begin position="246"/>
        <end position="406"/>
    </location>
</feature>
<reference evidence="4" key="1">
    <citation type="journal article" date="2023" name="Int. J. Syst. Evol. Microbiol.">
        <title>Mesoterricola silvestris gen. nov., sp. nov., Mesoterricola sediminis sp. nov., Geothrix oryzae sp. nov., Geothrix edaphica sp. nov., Geothrix rubra sp. nov., and Geothrix limicola sp. nov., six novel members of Acidobacteriota isolated from soils.</title>
        <authorList>
            <person name="Itoh H."/>
            <person name="Sugisawa Y."/>
            <person name="Mise K."/>
            <person name="Xu Z."/>
            <person name="Kuniyasu M."/>
            <person name="Ushijima N."/>
            <person name="Kawano K."/>
            <person name="Kobayashi E."/>
            <person name="Shiratori Y."/>
            <person name="Masuda Y."/>
            <person name="Senoo K."/>
        </authorList>
    </citation>
    <scope>NUCLEOTIDE SEQUENCE [LARGE SCALE GENOMIC DNA]</scope>
    <source>
        <strain evidence="4">Red222</strain>
    </source>
</reference>
<dbReference type="InterPro" id="IPR029063">
    <property type="entry name" value="SAM-dependent_MTases_sf"/>
</dbReference>
<dbReference type="SUPFAM" id="SSF53335">
    <property type="entry name" value="S-adenosyl-L-methionine-dependent methyltransferases"/>
    <property type="match status" value="1"/>
</dbReference>
<keyword evidence="3" id="KW-0489">Methyltransferase</keyword>
<dbReference type="Gene3D" id="3.40.50.150">
    <property type="entry name" value="Vaccinia Virus protein VP39"/>
    <property type="match status" value="1"/>
</dbReference>
<dbReference type="PANTHER" id="PTHR43861:SF5">
    <property type="entry name" value="BLL5978 PROTEIN"/>
    <property type="match status" value="1"/>
</dbReference>
<sequence>MSHLTCRICGSPLALSLVDLGTSPLANGYLRPEDLERPEVHYPLHPRVCESCWLVQLPAFETPEALFGHYLYFSSFSDAWLAHGRALATEAIRDFGLGSRSHVVEVASNDGYLLQYFKEAGVPVLGIEPAANVAQAATDKGIPTLTRFFGADLGEELAQSGRQADLLLGLNVLAHVPDLHDFTEGLRRALAPRGTLVLEFPHLLELIQGLQFDTIYHEHFSYLSLLVVERLFAEHGLTVFDVQRLPTHGGSLRIHGCGSADPRAALPSERLCLLRRLEREAGLDRKEGYARFQAQVWDLKNDLLAFLLDQKRAGRVVAAYGAPAKGNTFLNFAGIGPDLIPFTVDRSPHKQGRFLPGSRIPILAPEAVAARRPDFLLILPWNLREEIREQMDHLRGWGGRFVTAVPRLEVLA</sequence>
<dbReference type="InterPro" id="IPR013691">
    <property type="entry name" value="MeTrfase_14"/>
</dbReference>
<evidence type="ECO:0000259" key="2">
    <source>
        <dbReference type="Pfam" id="PF08484"/>
    </source>
</evidence>
<dbReference type="CDD" id="cd02440">
    <property type="entry name" value="AdoMet_MTases"/>
    <property type="match status" value="1"/>
</dbReference>
<dbReference type="RefSeq" id="WP_286354419.1">
    <property type="nucleotide sequence ID" value="NZ_AP027079.1"/>
</dbReference>
<dbReference type="InterPro" id="IPR038576">
    <property type="entry name" value="Methyltransf_Zn-bd_dom_put_sf"/>
</dbReference>
<dbReference type="GO" id="GO:0008168">
    <property type="term" value="F:methyltransferase activity"/>
    <property type="evidence" value="ECO:0007669"/>
    <property type="project" value="UniProtKB-KW"/>
</dbReference>
<gene>
    <name evidence="3" type="ORF">GETHOR_28210</name>
</gene>
<accession>A0ABN6V2Z1</accession>
<dbReference type="Gene3D" id="3.40.50.720">
    <property type="entry name" value="NAD(P)-binding Rossmann-like Domain"/>
    <property type="match status" value="1"/>
</dbReference>
<proteinExistence type="predicted"/>
<keyword evidence="4" id="KW-1185">Reference proteome</keyword>
<protein>
    <submittedName>
        <fullName evidence="3">SAM-dependent methyltransferase</fullName>
    </submittedName>
</protein>
<evidence type="ECO:0000313" key="4">
    <source>
        <dbReference type="Proteomes" id="UP001242010"/>
    </source>
</evidence>
<dbReference type="Pfam" id="PF13489">
    <property type="entry name" value="Methyltransf_23"/>
    <property type="match status" value="1"/>
</dbReference>
<feature type="domain" description="Methyltransferase putative zinc binding" evidence="1">
    <location>
        <begin position="6"/>
        <end position="67"/>
    </location>
</feature>
<dbReference type="InterPro" id="IPR013630">
    <property type="entry name" value="Methyltransf_Zn-bd_dom_put"/>
</dbReference>
<keyword evidence="3" id="KW-0808">Transferase</keyword>
<name>A0ABN6V2Z1_9BACT</name>
<dbReference type="Proteomes" id="UP001242010">
    <property type="component" value="Chromosome"/>
</dbReference>
<evidence type="ECO:0000313" key="3">
    <source>
        <dbReference type="EMBL" id="BDU70720.1"/>
    </source>
</evidence>
<dbReference type="Pfam" id="PF08484">
    <property type="entry name" value="Methyltransf_14"/>
    <property type="match status" value="1"/>
</dbReference>